<dbReference type="RefSeq" id="WP_221433434.1">
    <property type="nucleotide sequence ID" value="NZ_JACHLD010000002.1"/>
</dbReference>
<dbReference type="GO" id="GO:0034599">
    <property type="term" value="P:cellular response to oxidative stress"/>
    <property type="evidence" value="ECO:0007669"/>
    <property type="project" value="TreeGrafter"/>
</dbReference>
<evidence type="ECO:0000259" key="13">
    <source>
        <dbReference type="PROSITE" id="PS51352"/>
    </source>
</evidence>
<evidence type="ECO:0000313" key="15">
    <source>
        <dbReference type="Proteomes" id="UP000561681"/>
    </source>
</evidence>
<dbReference type="InterPro" id="IPR050924">
    <property type="entry name" value="Peroxiredoxin_BCP/PrxQ"/>
</dbReference>
<dbReference type="PROSITE" id="PS51352">
    <property type="entry name" value="THIOREDOXIN_2"/>
    <property type="match status" value="1"/>
</dbReference>
<comment type="function">
    <text evidence="1">Thiol-specific peroxidase that catalyzes the reduction of hydrogen peroxide and organic hydroperoxides to water and alcohols, respectively. Plays a role in cell protection against oxidative stress by detoxifying peroxides and as sensor of hydrogen peroxide-mediated signaling events.</text>
</comment>
<gene>
    <name evidence="14" type="ORF">HNP37_001776</name>
</gene>
<dbReference type="PANTHER" id="PTHR42801:SF7">
    <property type="entry name" value="SLL1159 PROTEIN"/>
    <property type="match status" value="1"/>
</dbReference>
<dbReference type="Pfam" id="PF00578">
    <property type="entry name" value="AhpC-TSA"/>
    <property type="match status" value="1"/>
</dbReference>
<dbReference type="InterPro" id="IPR000866">
    <property type="entry name" value="AhpC/TSA"/>
</dbReference>
<dbReference type="PANTHER" id="PTHR42801">
    <property type="entry name" value="THIOREDOXIN-DEPENDENT PEROXIDE REDUCTASE"/>
    <property type="match status" value="1"/>
</dbReference>
<evidence type="ECO:0000256" key="2">
    <source>
        <dbReference type="ARBA" id="ARBA00013017"/>
    </source>
</evidence>
<keyword evidence="6" id="KW-1015">Disulfide bond</keyword>
<evidence type="ECO:0000256" key="7">
    <source>
        <dbReference type="ARBA" id="ARBA00023284"/>
    </source>
</evidence>
<feature type="domain" description="Thioredoxin" evidence="13">
    <location>
        <begin position="59"/>
        <end position="226"/>
    </location>
</feature>
<comment type="caution">
    <text evidence="14">The sequence shown here is derived from an EMBL/GenBank/DDBJ whole genome shotgun (WGS) entry which is preliminary data.</text>
</comment>
<keyword evidence="7" id="KW-0676">Redox-active center</keyword>
<evidence type="ECO:0000256" key="6">
    <source>
        <dbReference type="ARBA" id="ARBA00023157"/>
    </source>
</evidence>
<dbReference type="Proteomes" id="UP000561681">
    <property type="component" value="Unassembled WGS sequence"/>
</dbReference>
<evidence type="ECO:0000256" key="1">
    <source>
        <dbReference type="ARBA" id="ARBA00003330"/>
    </source>
</evidence>
<accession>A0A7W7IWH0</accession>
<keyword evidence="12" id="KW-0732">Signal</keyword>
<evidence type="ECO:0000256" key="10">
    <source>
        <dbReference type="ARBA" id="ARBA00042639"/>
    </source>
</evidence>
<keyword evidence="3" id="KW-0575">Peroxidase</keyword>
<evidence type="ECO:0000313" key="14">
    <source>
        <dbReference type="EMBL" id="MBB4801715.1"/>
    </source>
</evidence>
<organism evidence="14 15">
    <name type="scientific">Flavobacterium nitrogenifigens</name>
    <dbReference type="NCBI Taxonomy" id="1617283"/>
    <lineage>
        <taxon>Bacteria</taxon>
        <taxon>Pseudomonadati</taxon>
        <taxon>Bacteroidota</taxon>
        <taxon>Flavobacteriia</taxon>
        <taxon>Flavobacteriales</taxon>
        <taxon>Flavobacteriaceae</taxon>
        <taxon>Flavobacterium</taxon>
    </lineage>
</organism>
<comment type="catalytic activity">
    <reaction evidence="11">
        <text>a hydroperoxide + [thioredoxin]-dithiol = an alcohol + [thioredoxin]-disulfide + H2O</text>
        <dbReference type="Rhea" id="RHEA:62620"/>
        <dbReference type="Rhea" id="RHEA-COMP:10698"/>
        <dbReference type="Rhea" id="RHEA-COMP:10700"/>
        <dbReference type="ChEBI" id="CHEBI:15377"/>
        <dbReference type="ChEBI" id="CHEBI:29950"/>
        <dbReference type="ChEBI" id="CHEBI:30879"/>
        <dbReference type="ChEBI" id="CHEBI:35924"/>
        <dbReference type="ChEBI" id="CHEBI:50058"/>
        <dbReference type="EC" id="1.11.1.24"/>
    </reaction>
</comment>
<dbReference type="InterPro" id="IPR036249">
    <property type="entry name" value="Thioredoxin-like_sf"/>
</dbReference>
<evidence type="ECO:0000256" key="12">
    <source>
        <dbReference type="SAM" id="SignalP"/>
    </source>
</evidence>
<keyword evidence="15" id="KW-1185">Reference proteome</keyword>
<dbReference type="GO" id="GO:0008379">
    <property type="term" value="F:thioredoxin peroxidase activity"/>
    <property type="evidence" value="ECO:0007669"/>
    <property type="project" value="TreeGrafter"/>
</dbReference>
<dbReference type="CDD" id="cd02970">
    <property type="entry name" value="PRX_like2"/>
    <property type="match status" value="1"/>
</dbReference>
<evidence type="ECO:0000256" key="8">
    <source>
        <dbReference type="ARBA" id="ARBA00032824"/>
    </source>
</evidence>
<reference evidence="14 15" key="1">
    <citation type="submission" date="2020-08" db="EMBL/GenBank/DDBJ databases">
        <title>Functional genomics of gut bacteria from endangered species of beetles.</title>
        <authorList>
            <person name="Carlos-Shanley C."/>
        </authorList>
    </citation>
    <scope>NUCLEOTIDE SEQUENCE [LARGE SCALE GENOMIC DNA]</scope>
    <source>
        <strain evidence="14 15">S00142</strain>
    </source>
</reference>
<dbReference type="Gene3D" id="3.40.30.10">
    <property type="entry name" value="Glutaredoxin"/>
    <property type="match status" value="1"/>
</dbReference>
<dbReference type="GO" id="GO:0045454">
    <property type="term" value="P:cell redox homeostasis"/>
    <property type="evidence" value="ECO:0007669"/>
    <property type="project" value="TreeGrafter"/>
</dbReference>
<dbReference type="GO" id="GO:0005737">
    <property type="term" value="C:cytoplasm"/>
    <property type="evidence" value="ECO:0007669"/>
    <property type="project" value="TreeGrafter"/>
</dbReference>
<feature type="chain" id="PRO_5030618967" description="thioredoxin-dependent peroxiredoxin" evidence="12">
    <location>
        <begin position="27"/>
        <end position="229"/>
    </location>
</feature>
<comment type="similarity">
    <text evidence="9">Belongs to the peroxiredoxin family. BCP/PrxQ subfamily.</text>
</comment>
<keyword evidence="5" id="KW-0560">Oxidoreductase</keyword>
<evidence type="ECO:0000256" key="4">
    <source>
        <dbReference type="ARBA" id="ARBA00022862"/>
    </source>
</evidence>
<dbReference type="AlphaFoldDB" id="A0A7W7IWH0"/>
<proteinExistence type="inferred from homology"/>
<name>A0A7W7IWH0_9FLAO</name>
<dbReference type="EMBL" id="JACHLD010000002">
    <property type="protein sequence ID" value="MBB4801715.1"/>
    <property type="molecule type" value="Genomic_DNA"/>
</dbReference>
<dbReference type="SUPFAM" id="SSF52833">
    <property type="entry name" value="Thioredoxin-like"/>
    <property type="match status" value="1"/>
</dbReference>
<evidence type="ECO:0000256" key="5">
    <source>
        <dbReference type="ARBA" id="ARBA00023002"/>
    </source>
</evidence>
<dbReference type="EC" id="1.11.1.24" evidence="2"/>
<keyword evidence="4" id="KW-0049">Antioxidant</keyword>
<evidence type="ECO:0000256" key="3">
    <source>
        <dbReference type="ARBA" id="ARBA00022559"/>
    </source>
</evidence>
<evidence type="ECO:0000256" key="11">
    <source>
        <dbReference type="ARBA" id="ARBA00049091"/>
    </source>
</evidence>
<dbReference type="InterPro" id="IPR013766">
    <property type="entry name" value="Thioredoxin_domain"/>
</dbReference>
<protein>
    <recommendedName>
        <fullName evidence="2">thioredoxin-dependent peroxiredoxin</fullName>
        <ecNumber evidence="2">1.11.1.24</ecNumber>
    </recommendedName>
    <alternativeName>
        <fullName evidence="8">Thioredoxin peroxidase</fullName>
    </alternativeName>
    <alternativeName>
        <fullName evidence="10">Thioredoxin-dependent peroxiredoxin Bcp</fullName>
    </alternativeName>
</protein>
<sequence length="229" mass="25350">MNKIAKKITALMGCLSLLMLGQTVNAQEKKMAMQEGMKMEHMEMTASMIPQKAEDISPLLAGEKIPMAMLLDQNGKMVDLNKLVAEKPTILIFYRGGWCPYCSKQLAGLEEIAADLNKIGYQLLAVSTDKPDGLMESAQKENLKYTLLSDADVSVAKKFGIAFKAPKGYWDLLPKSSGGKNTELLLPVPSVFILDRKGKINFEYINPDITQRLKPQLLKVVAETIINDL</sequence>
<evidence type="ECO:0000256" key="9">
    <source>
        <dbReference type="ARBA" id="ARBA00038489"/>
    </source>
</evidence>
<feature type="signal peptide" evidence="12">
    <location>
        <begin position="1"/>
        <end position="26"/>
    </location>
</feature>